<dbReference type="InterPro" id="IPR050366">
    <property type="entry name" value="BP-dependent_transpt_permease"/>
</dbReference>
<evidence type="ECO:0000313" key="9">
    <source>
        <dbReference type="EMBL" id="MBB4070807.1"/>
    </source>
</evidence>
<evidence type="ECO:0000256" key="6">
    <source>
        <dbReference type="ARBA" id="ARBA00023136"/>
    </source>
</evidence>
<dbReference type="PANTHER" id="PTHR43386">
    <property type="entry name" value="OLIGOPEPTIDE TRANSPORT SYSTEM PERMEASE PROTEIN APPC"/>
    <property type="match status" value="1"/>
</dbReference>
<evidence type="ECO:0000259" key="8">
    <source>
        <dbReference type="PROSITE" id="PS50928"/>
    </source>
</evidence>
<feature type="transmembrane region" description="Helical" evidence="7">
    <location>
        <begin position="295"/>
        <end position="314"/>
    </location>
</feature>
<keyword evidence="10" id="KW-1185">Reference proteome</keyword>
<feature type="transmembrane region" description="Helical" evidence="7">
    <location>
        <begin position="156"/>
        <end position="176"/>
    </location>
</feature>
<dbReference type="Pfam" id="PF12911">
    <property type="entry name" value="OppC_N"/>
    <property type="match status" value="1"/>
</dbReference>
<dbReference type="SUPFAM" id="SSF161098">
    <property type="entry name" value="MetI-like"/>
    <property type="match status" value="1"/>
</dbReference>
<evidence type="ECO:0000313" key="10">
    <source>
        <dbReference type="Proteomes" id="UP000571183"/>
    </source>
</evidence>
<dbReference type="PANTHER" id="PTHR43386:SF1">
    <property type="entry name" value="D,D-DIPEPTIDE TRANSPORT SYSTEM PERMEASE PROTEIN DDPC-RELATED"/>
    <property type="match status" value="1"/>
</dbReference>
<dbReference type="EMBL" id="JACIFD010000001">
    <property type="protein sequence ID" value="MBB4070807.1"/>
    <property type="molecule type" value="Genomic_DNA"/>
</dbReference>
<sequence length="375" mass="40060">MSIMNNQNLKPQTNSIDINNLAEVEDAKLRQQTGKSYSQGQLVWRRFRSHTGAVISGIVLLVVILLAFTSIGVGNIPGWWNKSYTATGAVINGGVPDISVGHPMGQDHLGRDYFAMVMRGTQQSLVIAFVVGLISTFIGAIIGAIAGYFRGWVDSVLMRMTDLVIVIPLLALAAVLGKLSSVFSEGGILPLAIVLGLVTWTSLARLVRGEVLSLREKEFVAAAVSMGAKPARVIFKHLLPNTIGVIVVNATFAISAAILLETSLSYLGFGVKAPDTSLGLLISQNENAFTTRPWLFWWPGLMILAITLSVNFIGDGLRDAFDPRQSGKIKSRRAALLGFFGRKEALEAVAPSKVAAAKAAAAQDAKSVEGDTDGR</sequence>
<keyword evidence="5 7" id="KW-1133">Transmembrane helix</keyword>
<evidence type="ECO:0000256" key="2">
    <source>
        <dbReference type="ARBA" id="ARBA00022448"/>
    </source>
</evidence>
<dbReference type="PROSITE" id="PS50928">
    <property type="entry name" value="ABC_TM1"/>
    <property type="match status" value="1"/>
</dbReference>
<feature type="transmembrane region" description="Helical" evidence="7">
    <location>
        <begin position="53"/>
        <end position="73"/>
    </location>
</feature>
<gene>
    <name evidence="9" type="ORF">F5897_000083</name>
</gene>
<evidence type="ECO:0000256" key="3">
    <source>
        <dbReference type="ARBA" id="ARBA00022475"/>
    </source>
</evidence>
<feature type="transmembrane region" description="Helical" evidence="7">
    <location>
        <begin position="238"/>
        <end position="260"/>
    </location>
</feature>
<keyword evidence="6 7" id="KW-0472">Membrane</keyword>
<dbReference type="Gene3D" id="1.10.3720.10">
    <property type="entry name" value="MetI-like"/>
    <property type="match status" value="1"/>
</dbReference>
<keyword evidence="3" id="KW-1003">Cell membrane</keyword>
<protein>
    <submittedName>
        <fullName evidence="9">Peptide/nickel transport system permease protein</fullName>
    </submittedName>
</protein>
<feature type="transmembrane region" description="Helical" evidence="7">
    <location>
        <begin position="188"/>
        <end position="207"/>
    </location>
</feature>
<dbReference type="GO" id="GO:0005886">
    <property type="term" value="C:plasma membrane"/>
    <property type="evidence" value="ECO:0007669"/>
    <property type="project" value="UniProtKB-SubCell"/>
</dbReference>
<dbReference type="AlphaFoldDB" id="A0A840DLF0"/>
<keyword evidence="2 7" id="KW-0813">Transport</keyword>
<dbReference type="InterPro" id="IPR000515">
    <property type="entry name" value="MetI-like"/>
</dbReference>
<organism evidence="9 10">
    <name type="scientific">Canibacter oris</name>
    <dbReference type="NCBI Taxonomy" id="1365628"/>
    <lineage>
        <taxon>Bacteria</taxon>
        <taxon>Bacillati</taxon>
        <taxon>Actinomycetota</taxon>
        <taxon>Actinomycetes</taxon>
        <taxon>Micrococcales</taxon>
        <taxon>Microbacteriaceae</taxon>
        <taxon>Canibacter</taxon>
    </lineage>
</organism>
<feature type="domain" description="ABC transmembrane type-1" evidence="8">
    <location>
        <begin position="121"/>
        <end position="314"/>
    </location>
</feature>
<dbReference type="Proteomes" id="UP000571183">
    <property type="component" value="Unassembled WGS sequence"/>
</dbReference>
<dbReference type="Pfam" id="PF00528">
    <property type="entry name" value="BPD_transp_1"/>
    <property type="match status" value="1"/>
</dbReference>
<comment type="caution">
    <text evidence="9">The sequence shown here is derived from an EMBL/GenBank/DDBJ whole genome shotgun (WGS) entry which is preliminary data.</text>
</comment>
<dbReference type="InterPro" id="IPR035906">
    <property type="entry name" value="MetI-like_sf"/>
</dbReference>
<evidence type="ECO:0000256" key="7">
    <source>
        <dbReference type="RuleBase" id="RU363032"/>
    </source>
</evidence>
<comment type="subcellular location">
    <subcellularLocation>
        <location evidence="1 7">Cell membrane</location>
        <topology evidence="1 7">Multi-pass membrane protein</topology>
    </subcellularLocation>
</comment>
<accession>A0A840DLF0</accession>
<evidence type="ECO:0000256" key="1">
    <source>
        <dbReference type="ARBA" id="ARBA00004651"/>
    </source>
</evidence>
<reference evidence="9" key="1">
    <citation type="submission" date="2020-08" db="EMBL/GenBank/DDBJ databases">
        <title>Sequencing the genomes of 1000 actinobacteria strains.</title>
        <authorList>
            <person name="Klenk H.-P."/>
        </authorList>
    </citation>
    <scope>NUCLEOTIDE SEQUENCE [LARGE SCALE GENOMIC DNA]</scope>
    <source>
        <strain evidence="9">DSM 27064</strain>
    </source>
</reference>
<keyword evidence="4 7" id="KW-0812">Transmembrane</keyword>
<evidence type="ECO:0000256" key="5">
    <source>
        <dbReference type="ARBA" id="ARBA00022989"/>
    </source>
</evidence>
<evidence type="ECO:0000256" key="4">
    <source>
        <dbReference type="ARBA" id="ARBA00022692"/>
    </source>
</evidence>
<proteinExistence type="inferred from homology"/>
<dbReference type="InterPro" id="IPR025966">
    <property type="entry name" value="OppC_N"/>
</dbReference>
<dbReference type="CDD" id="cd06261">
    <property type="entry name" value="TM_PBP2"/>
    <property type="match status" value="1"/>
</dbReference>
<name>A0A840DLF0_9MICO</name>
<comment type="similarity">
    <text evidence="7">Belongs to the binding-protein-dependent transport system permease family.</text>
</comment>
<dbReference type="GO" id="GO:0055085">
    <property type="term" value="P:transmembrane transport"/>
    <property type="evidence" value="ECO:0007669"/>
    <property type="project" value="InterPro"/>
</dbReference>
<feature type="transmembrane region" description="Helical" evidence="7">
    <location>
        <begin position="125"/>
        <end position="149"/>
    </location>
</feature>